<dbReference type="InterPro" id="IPR042185">
    <property type="entry name" value="Serpin_sf_2"/>
</dbReference>
<dbReference type="InterPro" id="IPR042178">
    <property type="entry name" value="Serpin_sf_1"/>
</dbReference>
<dbReference type="PANTHER" id="PTHR11461">
    <property type="entry name" value="SERINE PROTEASE INHIBITOR, SERPIN"/>
    <property type="match status" value="1"/>
</dbReference>
<feature type="transmembrane region" description="Helical" evidence="2">
    <location>
        <begin position="6"/>
        <end position="28"/>
    </location>
</feature>
<dbReference type="RefSeq" id="WP_192818825.1">
    <property type="nucleotide sequence ID" value="NZ_CP062310.1"/>
</dbReference>
<name>A0A7L9FIK0_9CREN</name>
<sequence>MKLESIALAVAGAVLIAAIVAVASLYLYPYSPSRPPLANEINYTASGVEEVVKSNNLLALKLYKQLAGSGDGNVFASPFSVYSALAIVYEGARGATAEEFRSALGYPSIGALRPNYARVYNYLNSIGGVELAVGNAIWVQRGFELLPEYSSAVAEYYGARASNLDFVGDPEGSRLTINRFIEEQTRGKIKNLMPRGSIDPLTRLVVTNAVYFKGSWLYAFDKRMTFESDFVVSEGRTVRVPMMCMEPSGKKFMYADLGEAKVLELPYSGSGISMVIVLPKGSLRGLEAGLSLEKLKGYIAALKPEELDRICIPRFELEEKYFLNEHLQGLDLRKVFTPDADLSGIDGRRDLYVSLVVHQAYVKVDEEGTEAAGATAVVVTLTAVVPEKTFVADHPFLFLIRDRETGLILFIGRVVDPTAK</sequence>
<dbReference type="Pfam" id="PF00079">
    <property type="entry name" value="Serpin"/>
    <property type="match status" value="1"/>
</dbReference>
<dbReference type="SMART" id="SM00093">
    <property type="entry name" value="SERPIN"/>
    <property type="match status" value="1"/>
</dbReference>
<reference evidence="4 5" key="1">
    <citation type="submission" date="2020-10" db="EMBL/GenBank/DDBJ databases">
        <title>Thermofilum lucidum 3507LT sp. nov. a novel member of Thermofilaceae family isolated from Chile hot spring, and proposal of description order Thermofilales.</title>
        <authorList>
            <person name="Zayulina K.S."/>
            <person name="Elcheninov A.G."/>
            <person name="Toshchakov S.V."/>
            <person name="Kublanov I.V."/>
        </authorList>
    </citation>
    <scope>NUCLEOTIDE SEQUENCE [LARGE SCALE GENOMIC DNA]</scope>
    <source>
        <strain evidence="4 5">3507LT</strain>
    </source>
</reference>
<keyword evidence="2" id="KW-0812">Transmembrane</keyword>
<dbReference type="InterPro" id="IPR023795">
    <property type="entry name" value="Serpin_CS"/>
</dbReference>
<dbReference type="CDD" id="cd19590">
    <property type="entry name" value="serpin_thermopin-like"/>
    <property type="match status" value="1"/>
</dbReference>
<feature type="domain" description="Serpin" evidence="3">
    <location>
        <begin position="60"/>
        <end position="417"/>
    </location>
</feature>
<dbReference type="InterPro" id="IPR023796">
    <property type="entry name" value="Serpin_dom"/>
</dbReference>
<evidence type="ECO:0000259" key="3">
    <source>
        <dbReference type="SMART" id="SM00093"/>
    </source>
</evidence>
<dbReference type="AlphaFoldDB" id="A0A7L9FIK0"/>
<keyword evidence="5" id="KW-1185">Reference proteome</keyword>
<evidence type="ECO:0000256" key="2">
    <source>
        <dbReference type="SAM" id="Phobius"/>
    </source>
</evidence>
<proteinExistence type="inferred from homology"/>
<dbReference type="InParanoid" id="A0A7L9FIK0"/>
<dbReference type="GO" id="GO:0004867">
    <property type="term" value="F:serine-type endopeptidase inhibitor activity"/>
    <property type="evidence" value="ECO:0007669"/>
    <property type="project" value="InterPro"/>
</dbReference>
<dbReference type="Gene3D" id="3.30.497.10">
    <property type="entry name" value="Antithrombin, subunit I, domain 2"/>
    <property type="match status" value="1"/>
</dbReference>
<dbReference type="SUPFAM" id="SSF56574">
    <property type="entry name" value="Serpins"/>
    <property type="match status" value="1"/>
</dbReference>
<dbReference type="InterPro" id="IPR036186">
    <property type="entry name" value="Serpin_sf"/>
</dbReference>
<dbReference type="Gene3D" id="2.30.39.10">
    <property type="entry name" value="Alpha-1-antitrypsin, domain 1"/>
    <property type="match status" value="1"/>
</dbReference>
<dbReference type="PROSITE" id="PS00284">
    <property type="entry name" value="SERPIN"/>
    <property type="match status" value="1"/>
</dbReference>
<dbReference type="KEGG" id="thel:IG193_08935"/>
<evidence type="ECO:0000256" key="1">
    <source>
        <dbReference type="RuleBase" id="RU000411"/>
    </source>
</evidence>
<dbReference type="GeneID" id="59150017"/>
<dbReference type="Proteomes" id="UP000594121">
    <property type="component" value="Chromosome"/>
</dbReference>
<comment type="similarity">
    <text evidence="1">Belongs to the serpin family.</text>
</comment>
<evidence type="ECO:0000313" key="4">
    <source>
        <dbReference type="EMBL" id="QOJ78853.1"/>
    </source>
</evidence>
<dbReference type="GO" id="GO:0005615">
    <property type="term" value="C:extracellular space"/>
    <property type="evidence" value="ECO:0007669"/>
    <property type="project" value="InterPro"/>
</dbReference>
<keyword evidence="2" id="KW-0472">Membrane</keyword>
<protein>
    <submittedName>
        <fullName evidence="4">Serpin family protein</fullName>
    </submittedName>
</protein>
<organism evidence="4 5">
    <name type="scientific">Infirmifilum lucidum</name>
    <dbReference type="NCBI Taxonomy" id="2776706"/>
    <lineage>
        <taxon>Archaea</taxon>
        <taxon>Thermoproteota</taxon>
        <taxon>Thermoprotei</taxon>
        <taxon>Thermofilales</taxon>
        <taxon>Thermofilaceae</taxon>
        <taxon>Infirmifilum</taxon>
    </lineage>
</organism>
<dbReference type="InterPro" id="IPR000215">
    <property type="entry name" value="Serpin_fam"/>
</dbReference>
<accession>A0A7L9FIK0</accession>
<dbReference type="PANTHER" id="PTHR11461:SF211">
    <property type="entry name" value="GH10112P-RELATED"/>
    <property type="match status" value="1"/>
</dbReference>
<dbReference type="EMBL" id="CP062310">
    <property type="protein sequence ID" value="QOJ78853.1"/>
    <property type="molecule type" value="Genomic_DNA"/>
</dbReference>
<gene>
    <name evidence="4" type="ORF">IG193_08935</name>
</gene>
<evidence type="ECO:0000313" key="5">
    <source>
        <dbReference type="Proteomes" id="UP000594121"/>
    </source>
</evidence>
<keyword evidence="2" id="KW-1133">Transmembrane helix</keyword>